<organism evidence="2 3">
    <name type="scientific">Vibrio harveyi</name>
    <name type="common">Beneckea harveyi</name>
    <dbReference type="NCBI Taxonomy" id="669"/>
    <lineage>
        <taxon>Bacteria</taxon>
        <taxon>Pseudomonadati</taxon>
        <taxon>Pseudomonadota</taxon>
        <taxon>Gammaproteobacteria</taxon>
        <taxon>Vibrionales</taxon>
        <taxon>Vibrionaceae</taxon>
        <taxon>Vibrio</taxon>
    </lineage>
</organism>
<protein>
    <submittedName>
        <fullName evidence="2">Gfo/Idh/MocA family oxidoreductase</fullName>
    </submittedName>
</protein>
<dbReference type="Gene3D" id="3.30.360.10">
    <property type="entry name" value="Dihydrodipicolinate Reductase, domain 2"/>
    <property type="match status" value="1"/>
</dbReference>
<dbReference type="InterPro" id="IPR000683">
    <property type="entry name" value="Gfo/Idh/MocA-like_OxRdtase_N"/>
</dbReference>
<dbReference type="GO" id="GO:0000166">
    <property type="term" value="F:nucleotide binding"/>
    <property type="evidence" value="ECO:0007669"/>
    <property type="project" value="InterPro"/>
</dbReference>
<gene>
    <name evidence="2" type="ORF">DS957_014525</name>
</gene>
<evidence type="ECO:0000313" key="2">
    <source>
        <dbReference type="EMBL" id="RIW11789.1"/>
    </source>
</evidence>
<proteinExistence type="predicted"/>
<dbReference type="InterPro" id="IPR051450">
    <property type="entry name" value="Gfo/Idh/MocA_Oxidoreductases"/>
</dbReference>
<evidence type="ECO:0000313" key="3">
    <source>
        <dbReference type="Proteomes" id="UP000253437"/>
    </source>
</evidence>
<comment type="caution">
    <text evidence="2">The sequence shown here is derived from an EMBL/GenBank/DDBJ whole genome shotgun (WGS) entry which is preliminary data.</text>
</comment>
<name>A0A8B3DEX8_VIBHA</name>
<reference evidence="2 3" key="1">
    <citation type="submission" date="2018-08" db="EMBL/GenBank/DDBJ databases">
        <title>Vibrio harveyi strains pathogenic to white snook Centropomus viridis Lockington (1877) and potential probiotic bacteria.</title>
        <authorList>
            <person name="Soto-Rodriguez S."/>
            <person name="Gomez-Gil B."/>
            <person name="Lozano-Olvera R."/>
        </authorList>
    </citation>
    <scope>NUCLEOTIDE SEQUENCE [LARGE SCALE GENOMIC DNA]</scope>
    <source>
        <strain evidence="2 3">CAIM 1508</strain>
    </source>
</reference>
<dbReference type="Proteomes" id="UP000253437">
    <property type="component" value="Unassembled WGS sequence"/>
</dbReference>
<accession>A0A8B3DEX8</accession>
<feature type="domain" description="Gfo/Idh/MocA-like oxidoreductase N-terminal" evidence="1">
    <location>
        <begin position="2"/>
        <end position="121"/>
    </location>
</feature>
<dbReference type="RefSeq" id="WP_114092378.1">
    <property type="nucleotide sequence ID" value="NZ_QOUW02000051.1"/>
</dbReference>
<evidence type="ECO:0000259" key="1">
    <source>
        <dbReference type="Pfam" id="PF01408"/>
    </source>
</evidence>
<dbReference type="PANTHER" id="PTHR43377">
    <property type="entry name" value="BILIVERDIN REDUCTASE A"/>
    <property type="match status" value="1"/>
</dbReference>
<dbReference type="AlphaFoldDB" id="A0A8B3DEX8"/>
<dbReference type="SUPFAM" id="SSF51735">
    <property type="entry name" value="NAD(P)-binding Rossmann-fold domains"/>
    <property type="match status" value="1"/>
</dbReference>
<dbReference type="InterPro" id="IPR036291">
    <property type="entry name" value="NAD(P)-bd_dom_sf"/>
</dbReference>
<dbReference type="Pfam" id="PF01408">
    <property type="entry name" value="GFO_IDH_MocA"/>
    <property type="match status" value="1"/>
</dbReference>
<dbReference type="Gene3D" id="3.40.50.720">
    <property type="entry name" value="NAD(P)-binding Rossmann-like Domain"/>
    <property type="match status" value="1"/>
</dbReference>
<sequence>MILMIGAGPMAQEYAKVLKGLERDFIVIGRSEASAVKFQEATGVSPFIGGLDKFCESEDLKPFEFGIVTTGVEQLAPTTIKLIDHGVKNILVEKPAGLDAQEITELADYAASNDVKVYVAYNRRFFSSLLAAKEIIEQDGGVQSFNFELTEWGHVIAKLEKAEGVKENWFLANTTHVTDMAFHLGGFPEHLSCFFSGGKEWHERSYNFSGAGVSDSGALFAYHGNWGAPGRWSVEVLTSAHRLIFRPMEKLQIQKLGSVAIEPVEVDDSLDAQYKPGLYKQTEAFLNADTSNLCSLDDQKKHIELYSRMAGYTSSGYL</sequence>
<dbReference type="PANTHER" id="PTHR43377:SF1">
    <property type="entry name" value="BILIVERDIN REDUCTASE A"/>
    <property type="match status" value="1"/>
</dbReference>
<dbReference type="EMBL" id="QOUW02000051">
    <property type="protein sequence ID" value="RIW11789.1"/>
    <property type="molecule type" value="Genomic_DNA"/>
</dbReference>